<evidence type="ECO:0000256" key="1">
    <source>
        <dbReference type="SAM" id="Phobius"/>
    </source>
</evidence>
<keyword evidence="1" id="KW-1133">Transmembrane helix</keyword>
<keyword evidence="1" id="KW-0812">Transmembrane</keyword>
<evidence type="ECO:0000313" key="2">
    <source>
        <dbReference type="EMBL" id="MET4560139.1"/>
    </source>
</evidence>
<dbReference type="EMBL" id="JBEPSB010000004">
    <property type="protein sequence ID" value="MET4560139.1"/>
    <property type="molecule type" value="Genomic_DNA"/>
</dbReference>
<protein>
    <submittedName>
        <fullName evidence="2">Uncharacterized protein</fullName>
    </submittedName>
</protein>
<organism evidence="2 3">
    <name type="scientific">Lysinibacillus parviboronicapiens</name>
    <dbReference type="NCBI Taxonomy" id="436516"/>
    <lineage>
        <taxon>Bacteria</taxon>
        <taxon>Bacillati</taxon>
        <taxon>Bacillota</taxon>
        <taxon>Bacilli</taxon>
        <taxon>Bacillales</taxon>
        <taxon>Bacillaceae</taxon>
        <taxon>Lysinibacillus</taxon>
    </lineage>
</organism>
<evidence type="ECO:0000313" key="3">
    <source>
        <dbReference type="Proteomes" id="UP001549363"/>
    </source>
</evidence>
<accession>A0ABV2PH34</accession>
<sequence length="140" mass="16431">MLSKRVTLLLVTIVLLIIAIMIFAKFSTKNFVDEFIPSNDFKGILERITIWEKNDNLNESIAILNQQDARLDEVRLALNSWQIKRTLFKDIPFEVDYQLDIFFYDHDLEVKITQDGFLFINGYSYELVSGSFEELLEIVE</sequence>
<name>A0ABV2PH34_9BACI</name>
<comment type="caution">
    <text evidence="2">The sequence shown here is derived from an EMBL/GenBank/DDBJ whole genome shotgun (WGS) entry which is preliminary data.</text>
</comment>
<gene>
    <name evidence="2" type="ORF">ABIA69_001283</name>
</gene>
<keyword evidence="1" id="KW-0472">Membrane</keyword>
<reference evidence="2 3" key="1">
    <citation type="submission" date="2024-06" db="EMBL/GenBank/DDBJ databases">
        <title>Sorghum-associated microbial communities from plants grown in Nebraska, USA.</title>
        <authorList>
            <person name="Schachtman D."/>
        </authorList>
    </citation>
    <scope>NUCLEOTIDE SEQUENCE [LARGE SCALE GENOMIC DNA]</scope>
    <source>
        <strain evidence="2 3">736</strain>
    </source>
</reference>
<proteinExistence type="predicted"/>
<feature type="transmembrane region" description="Helical" evidence="1">
    <location>
        <begin position="6"/>
        <end position="24"/>
    </location>
</feature>
<dbReference type="RefSeq" id="WP_354471270.1">
    <property type="nucleotide sequence ID" value="NZ_JBEPSB010000004.1"/>
</dbReference>
<dbReference type="Proteomes" id="UP001549363">
    <property type="component" value="Unassembled WGS sequence"/>
</dbReference>
<keyword evidence="3" id="KW-1185">Reference proteome</keyword>